<gene>
    <name evidence="2" type="ORF">METZ01_LOCUS243</name>
</gene>
<dbReference type="PANTHER" id="PTHR36842:SF1">
    <property type="entry name" value="PROTEIN TOLB"/>
    <property type="match status" value="1"/>
</dbReference>
<dbReference type="Gene3D" id="2.40.160.50">
    <property type="entry name" value="membrane protein fhac: a member of the omp85/tpsb transporter family"/>
    <property type="match status" value="1"/>
</dbReference>
<accession>A0A381MYS3</accession>
<protein>
    <recommendedName>
        <fullName evidence="1">Peptidase MA-like domain-containing protein</fullName>
    </recommendedName>
</protein>
<evidence type="ECO:0000313" key="2">
    <source>
        <dbReference type="EMBL" id="SUZ47389.1"/>
    </source>
</evidence>
<feature type="domain" description="Peptidase MA-like" evidence="1">
    <location>
        <begin position="60"/>
        <end position="261"/>
    </location>
</feature>
<sequence length="1056" mass="121684">MIRIIFLIIFASSSMLSAQIFGQNKVQYRDFDWNFISSPQFDIYYYGNEIELAHFTMAAAGEAYEQIAKHLRWNLKKRVPIIVYHSHNEFQQTNVIAQYMQEGIGGVTELFKNRIVIPFEGDYAAFRHVIHHELVHAMINDLVYGGRMQNVISGQIRLQIPLWANEGLAEYLSSNWDTQADMTIRDLAINERIPTIRELEYFLAYKGGQSVWRFIAAKYGREKIGEVFQAMKLRGTAEAGFKEALGMDFEELTEQWHKYIKKEYYPDVAGRDEVKDIAKRLTDHKKSKNFYNVSPTISPDGSKIAVLSDRSGYMDIYILDVVTGKKIKRLIKGNRSINFEELKFLQPGISWSPDSKKIVLAAKSGAHDALYLIDVDKGKQKKIIFELDGVFTASWSPDGKQLAFVGNEGGASDIYIYNLDNEKQINITDDIFSDTEPSWSPDGKMIAFVSDRGGLSNNGKTTAKDMINHKYDQKDIYTIDVLSGNVSRITETDYNENYPIFAHTDNKLFYTADYQGTWNLFRHDFNTNESQAVTNLLTGLFQLSLTQDDATMVFTGYSGLGWDVYRMNNPLSLDSTELSPTNFILNQEENDKEELVDLRKHKRRGSDANTTDYSTYIFAWEFEHYNDNQSLDNKPLESKPDSAYKKDNGEYIPQVYKTLFSLDVAQGQYGYNNVFGHQGLIVMYWSDMMGDHQISAAMQSQISLSNSDYYLNYGYLKKRMDYYFTLFHQADFFFAGYSINEINTLTELTARMRHFGFAAMVSRPFNRFHRIDAGVIIHNLEYKLFEIDPLLNQNNIVQDDGFTSANPTVSYVFDNTVFGYTGPVDGFRQNTTIEFSPAMGNKGISYQKIKIDMRKYHMVTRDYSFAGRIYFGTSTGKNPQKYFLGGMQNWLLGTGTTDGVRDDETGESRWRNVILDSQNNTLLQDIYFSEFAYPLRGARFSERFGTNVFLANFEFRFPFIQYFQLGFPKILLGNIRGHIFMDIGAAWDDPREFTDFPYLQTKYGNNLPDKFSPWVKSIGYGIKLPVLMLFRIEAAYDWTDSGFSKPQWYLSIGYDW</sequence>
<organism evidence="2">
    <name type="scientific">marine metagenome</name>
    <dbReference type="NCBI Taxonomy" id="408172"/>
    <lineage>
        <taxon>unclassified sequences</taxon>
        <taxon>metagenomes</taxon>
        <taxon>ecological metagenomes</taxon>
    </lineage>
</organism>
<dbReference type="PANTHER" id="PTHR36842">
    <property type="entry name" value="PROTEIN TOLB HOMOLOG"/>
    <property type="match status" value="1"/>
</dbReference>
<dbReference type="InterPro" id="IPR011042">
    <property type="entry name" value="6-blade_b-propeller_TolB-like"/>
</dbReference>
<name>A0A381MYS3_9ZZZZ</name>
<evidence type="ECO:0000259" key="1">
    <source>
        <dbReference type="Pfam" id="PF13485"/>
    </source>
</evidence>
<dbReference type="Gene3D" id="2.120.10.30">
    <property type="entry name" value="TolB, C-terminal domain"/>
    <property type="match status" value="3"/>
</dbReference>
<dbReference type="Pfam" id="PF26550">
    <property type="entry name" value="Tricorn_2nd"/>
    <property type="match status" value="1"/>
</dbReference>
<dbReference type="AlphaFoldDB" id="A0A381MYS3"/>
<dbReference type="EMBL" id="UINC01000013">
    <property type="protein sequence ID" value="SUZ47389.1"/>
    <property type="molecule type" value="Genomic_DNA"/>
</dbReference>
<reference evidence="2" key="1">
    <citation type="submission" date="2018-05" db="EMBL/GenBank/DDBJ databases">
        <authorList>
            <person name="Lanie J.A."/>
            <person name="Ng W.-L."/>
            <person name="Kazmierczak K.M."/>
            <person name="Andrzejewski T.M."/>
            <person name="Davidsen T.M."/>
            <person name="Wayne K.J."/>
            <person name="Tettelin H."/>
            <person name="Glass J.I."/>
            <person name="Rusch D."/>
            <person name="Podicherti R."/>
            <person name="Tsui H.-C.T."/>
            <person name="Winkler M.E."/>
        </authorList>
    </citation>
    <scope>NUCLEOTIDE SEQUENCE</scope>
</reference>
<dbReference type="Pfam" id="PF13485">
    <property type="entry name" value="Peptidase_MA_2"/>
    <property type="match status" value="1"/>
</dbReference>
<dbReference type="SUPFAM" id="SSF82171">
    <property type="entry name" value="DPP6 N-terminal domain-like"/>
    <property type="match status" value="1"/>
</dbReference>
<proteinExistence type="predicted"/>
<dbReference type="InterPro" id="IPR039568">
    <property type="entry name" value="Peptidase_MA-like_dom"/>
</dbReference>